<evidence type="ECO:0000313" key="2">
    <source>
        <dbReference type="EMBL" id="RDX90129.1"/>
    </source>
</evidence>
<feature type="non-terminal residue" evidence="2">
    <location>
        <position position="1"/>
    </location>
</feature>
<accession>A0A371GHT1</accession>
<comment type="caution">
    <text evidence="2">The sequence shown here is derived from an EMBL/GenBank/DDBJ whole genome shotgun (WGS) entry which is preliminary data.</text>
</comment>
<dbReference type="EMBL" id="QJKJ01005481">
    <property type="protein sequence ID" value="RDX90129.1"/>
    <property type="molecule type" value="Genomic_DNA"/>
</dbReference>
<feature type="compositionally biased region" description="Low complexity" evidence="1">
    <location>
        <begin position="97"/>
        <end position="113"/>
    </location>
</feature>
<organism evidence="2 3">
    <name type="scientific">Mucuna pruriens</name>
    <name type="common">Velvet bean</name>
    <name type="synonym">Dolichos pruriens</name>
    <dbReference type="NCBI Taxonomy" id="157652"/>
    <lineage>
        <taxon>Eukaryota</taxon>
        <taxon>Viridiplantae</taxon>
        <taxon>Streptophyta</taxon>
        <taxon>Embryophyta</taxon>
        <taxon>Tracheophyta</taxon>
        <taxon>Spermatophyta</taxon>
        <taxon>Magnoliopsida</taxon>
        <taxon>eudicotyledons</taxon>
        <taxon>Gunneridae</taxon>
        <taxon>Pentapetalae</taxon>
        <taxon>rosids</taxon>
        <taxon>fabids</taxon>
        <taxon>Fabales</taxon>
        <taxon>Fabaceae</taxon>
        <taxon>Papilionoideae</taxon>
        <taxon>50 kb inversion clade</taxon>
        <taxon>NPAAA clade</taxon>
        <taxon>indigoferoid/millettioid clade</taxon>
        <taxon>Phaseoleae</taxon>
        <taxon>Mucuna</taxon>
    </lineage>
</organism>
<protein>
    <submittedName>
        <fullName evidence="2">Uncharacterized protein</fullName>
    </submittedName>
</protein>
<evidence type="ECO:0000313" key="3">
    <source>
        <dbReference type="Proteomes" id="UP000257109"/>
    </source>
</evidence>
<dbReference type="AlphaFoldDB" id="A0A371GHT1"/>
<gene>
    <name evidence="2" type="ORF">CR513_28041</name>
</gene>
<feature type="region of interest" description="Disordered" evidence="1">
    <location>
        <begin position="77"/>
        <end position="113"/>
    </location>
</feature>
<reference evidence="2" key="1">
    <citation type="submission" date="2018-05" db="EMBL/GenBank/DDBJ databases">
        <title>Draft genome of Mucuna pruriens seed.</title>
        <authorList>
            <person name="Nnadi N.E."/>
            <person name="Vos R."/>
            <person name="Hasami M.H."/>
            <person name="Devisetty U.K."/>
            <person name="Aguiy J.C."/>
        </authorList>
    </citation>
    <scope>NUCLEOTIDE SEQUENCE [LARGE SCALE GENOMIC DNA]</scope>
    <source>
        <strain evidence="2">JCA_2017</strain>
    </source>
</reference>
<proteinExistence type="predicted"/>
<sequence>MYITQAHIEMLDLESSSLDNRRELEEVRRHLDCRKIGSSSVNWEGLSPKSKYIIDTMKELTKKLDLVGKSLDVVQKDAHRTNNKMEALSTAKEEGVGSHSGHSRSSYSSKEER</sequence>
<keyword evidence="3" id="KW-1185">Reference proteome</keyword>
<evidence type="ECO:0000256" key="1">
    <source>
        <dbReference type="SAM" id="MobiDB-lite"/>
    </source>
</evidence>
<dbReference type="Proteomes" id="UP000257109">
    <property type="component" value="Unassembled WGS sequence"/>
</dbReference>
<name>A0A371GHT1_MUCPR</name>